<protein>
    <submittedName>
        <fullName evidence="1">Uncharacterized protein</fullName>
    </submittedName>
</protein>
<name>A0A5B7FFN9_PORTR</name>
<dbReference type="Proteomes" id="UP000324222">
    <property type="component" value="Unassembled WGS sequence"/>
</dbReference>
<dbReference type="AlphaFoldDB" id="A0A5B7FFN9"/>
<reference evidence="1 2" key="1">
    <citation type="submission" date="2019-05" db="EMBL/GenBank/DDBJ databases">
        <title>Another draft genome of Portunus trituberculatus and its Hox gene families provides insights of decapod evolution.</title>
        <authorList>
            <person name="Jeong J.-H."/>
            <person name="Song I."/>
            <person name="Kim S."/>
            <person name="Choi T."/>
            <person name="Kim D."/>
            <person name="Ryu S."/>
            <person name="Kim W."/>
        </authorList>
    </citation>
    <scope>NUCLEOTIDE SEQUENCE [LARGE SCALE GENOMIC DNA]</scope>
    <source>
        <tissue evidence="1">Muscle</tissue>
    </source>
</reference>
<dbReference type="EMBL" id="VSRR010005762">
    <property type="protein sequence ID" value="MPC43284.1"/>
    <property type="molecule type" value="Genomic_DNA"/>
</dbReference>
<organism evidence="1 2">
    <name type="scientific">Portunus trituberculatus</name>
    <name type="common">Swimming crab</name>
    <name type="synonym">Neptunus trituberculatus</name>
    <dbReference type="NCBI Taxonomy" id="210409"/>
    <lineage>
        <taxon>Eukaryota</taxon>
        <taxon>Metazoa</taxon>
        <taxon>Ecdysozoa</taxon>
        <taxon>Arthropoda</taxon>
        <taxon>Crustacea</taxon>
        <taxon>Multicrustacea</taxon>
        <taxon>Malacostraca</taxon>
        <taxon>Eumalacostraca</taxon>
        <taxon>Eucarida</taxon>
        <taxon>Decapoda</taxon>
        <taxon>Pleocyemata</taxon>
        <taxon>Brachyura</taxon>
        <taxon>Eubrachyura</taxon>
        <taxon>Portunoidea</taxon>
        <taxon>Portunidae</taxon>
        <taxon>Portuninae</taxon>
        <taxon>Portunus</taxon>
    </lineage>
</organism>
<sequence length="69" mass="8224">MDLYRLYDNHFKFLLGKKWSFKINELLLNIHLHSMFDNNFNTTADNHSCSWCSNSTPVHVHNHIDVADY</sequence>
<proteinExistence type="predicted"/>
<keyword evidence="2" id="KW-1185">Reference proteome</keyword>
<evidence type="ECO:0000313" key="2">
    <source>
        <dbReference type="Proteomes" id="UP000324222"/>
    </source>
</evidence>
<accession>A0A5B7FFN9</accession>
<comment type="caution">
    <text evidence="1">The sequence shown here is derived from an EMBL/GenBank/DDBJ whole genome shotgun (WGS) entry which is preliminary data.</text>
</comment>
<gene>
    <name evidence="1" type="ORF">E2C01_036927</name>
</gene>
<evidence type="ECO:0000313" key="1">
    <source>
        <dbReference type="EMBL" id="MPC43284.1"/>
    </source>
</evidence>